<keyword evidence="1" id="KW-1133">Transmembrane helix</keyword>
<feature type="domain" description="WxL Interacting Protein host binding" evidence="3">
    <location>
        <begin position="133"/>
        <end position="268"/>
    </location>
</feature>
<reference evidence="4 5" key="1">
    <citation type="submission" date="2012-12" db="EMBL/GenBank/DDBJ databases">
        <title>Novel taxa of Listeriaceae from agricultural environments in the United States.</title>
        <authorList>
            <person name="den Bakker H.C."/>
            <person name="Allred A."/>
            <person name="Warchocki S."/>
            <person name="Wright E.M."/>
            <person name="Burrell A."/>
            <person name="Nightingale K.K."/>
            <person name="Kephart D."/>
            <person name="Wiedmann M."/>
        </authorList>
    </citation>
    <scope>NUCLEOTIDE SEQUENCE [LARGE SCALE GENOMIC DNA]</scope>
    <source>
        <strain evidence="4 5">FSL F6-1183</strain>
    </source>
</reference>
<keyword evidence="1" id="KW-0472">Membrane</keyword>
<evidence type="ECO:0000313" key="5">
    <source>
        <dbReference type="Proteomes" id="UP000019251"/>
    </source>
</evidence>
<sequence>MAFSVETVIPSNQIDTSKTYFDLKMKPKAKQKLLVKLTNTTKEPVTIAMSANTAITNDNGIVEYTHTKQKKDSSLKFDFADIVKVAKEITLPANSSKKIPVYITMPKEKFNGVLLGGLHFVKKTDAEKDKPEDNSQVKNNYAYVVGVSLQETNKTVLPHLKLRSVKASQSNLRNVISANIQNDKAAIIPDLSISGKISKSNSDKVLFQAKKDGLKMAPNSNFNYLISAENKPFKPGKYVFEGTAKAGKQTWHFTKTFTIKDKEANAYNDKAVDLEKNYTWLYLVIGISIFVILIAVIIWLIYKLKKQQKKIIITYIKYDDRIR</sequence>
<dbReference type="Pfam" id="PF11797">
    <property type="entry name" value="WxLIP_HBD"/>
    <property type="match status" value="1"/>
</dbReference>
<organism evidence="4 5">
    <name type="scientific">Listeria grayi FSL F6-1183</name>
    <dbReference type="NCBI Taxonomy" id="1265827"/>
    <lineage>
        <taxon>Bacteria</taxon>
        <taxon>Bacillati</taxon>
        <taxon>Bacillota</taxon>
        <taxon>Bacilli</taxon>
        <taxon>Bacillales</taxon>
        <taxon>Listeriaceae</taxon>
        <taxon>Listeria</taxon>
    </lineage>
</organism>
<dbReference type="Proteomes" id="UP000019251">
    <property type="component" value="Unassembled WGS sequence"/>
</dbReference>
<protein>
    <submittedName>
        <fullName evidence="4">Cell surface protein</fullName>
    </submittedName>
</protein>
<dbReference type="AlphaFoldDB" id="A0A829R631"/>
<accession>A0A829R631</accession>
<comment type="caution">
    <text evidence="4">The sequence shown here is derived from an EMBL/GenBank/DDBJ whole genome shotgun (WGS) entry which is preliminary data.</text>
</comment>
<gene>
    <name evidence="4" type="ORF">LMUR_08539</name>
</gene>
<evidence type="ECO:0000256" key="1">
    <source>
        <dbReference type="SAM" id="Phobius"/>
    </source>
</evidence>
<keyword evidence="1" id="KW-0812">Transmembrane</keyword>
<evidence type="ECO:0000313" key="4">
    <source>
        <dbReference type="EMBL" id="EUJ27572.1"/>
    </source>
</evidence>
<name>A0A829R631_LISGR</name>
<dbReference type="RefSeq" id="WP_052009179.1">
    <property type="nucleotide sequence ID" value="NZ_AODG01000011.1"/>
</dbReference>
<dbReference type="Pfam" id="PF06030">
    <property type="entry name" value="WxLIP_PGBD"/>
    <property type="match status" value="1"/>
</dbReference>
<dbReference type="EMBL" id="AODG01000011">
    <property type="protein sequence ID" value="EUJ27572.1"/>
    <property type="molecule type" value="Genomic_DNA"/>
</dbReference>
<evidence type="ECO:0000259" key="3">
    <source>
        <dbReference type="Pfam" id="PF11797"/>
    </source>
</evidence>
<evidence type="ECO:0000259" key="2">
    <source>
        <dbReference type="Pfam" id="PF06030"/>
    </source>
</evidence>
<feature type="transmembrane region" description="Helical" evidence="1">
    <location>
        <begin position="280"/>
        <end position="302"/>
    </location>
</feature>
<dbReference type="InterPro" id="IPR021759">
    <property type="entry name" value="WxLIP_HBD"/>
</dbReference>
<dbReference type="InterPro" id="IPR010317">
    <property type="entry name" value="WxLIP_PGBD"/>
</dbReference>
<proteinExistence type="predicted"/>
<feature type="domain" description="WxL Interacting Protein peptidoglycan binding" evidence="2">
    <location>
        <begin position="3"/>
        <end position="121"/>
    </location>
</feature>